<comment type="caution">
    <text evidence="4">The sequence shown here is derived from an EMBL/GenBank/DDBJ whole genome shotgun (WGS) entry which is preliminary data.</text>
</comment>
<evidence type="ECO:0000259" key="3">
    <source>
        <dbReference type="Pfam" id="PF03807"/>
    </source>
</evidence>
<proteinExistence type="inferred from homology"/>
<keyword evidence="2" id="KW-0521">NADP</keyword>
<name>A0A399STT8_9BACT</name>
<accession>A0A399STT8</accession>
<feature type="domain" description="Pyrroline-5-carboxylate reductase catalytic N-terminal" evidence="3">
    <location>
        <begin position="6"/>
        <end position="97"/>
    </location>
</feature>
<dbReference type="InterPro" id="IPR036291">
    <property type="entry name" value="NAD(P)-bd_dom_sf"/>
</dbReference>
<reference evidence="4 5" key="1">
    <citation type="submission" date="2018-08" db="EMBL/GenBank/DDBJ databases">
        <title>Pallidiluteibacterium maritimus gen. nov., sp. nov., isolated from coastal sediment.</title>
        <authorList>
            <person name="Zhou L.Y."/>
        </authorList>
    </citation>
    <scope>NUCLEOTIDE SEQUENCE [LARGE SCALE GENOMIC DNA]</scope>
    <source>
        <strain evidence="4 5">XSD2</strain>
    </source>
</reference>
<comment type="similarity">
    <text evidence="1">Belongs to the pyrroline-5-carboxylate reductase family.</text>
</comment>
<dbReference type="PANTHER" id="PTHR11645:SF53">
    <property type="entry name" value="PYRROLINE-5-CARBOXYLATE REDUCTASE 3"/>
    <property type="match status" value="1"/>
</dbReference>
<dbReference type="GO" id="GO:0004735">
    <property type="term" value="F:pyrroline-5-carboxylate reductase activity"/>
    <property type="evidence" value="ECO:0007669"/>
    <property type="project" value="InterPro"/>
</dbReference>
<dbReference type="OrthoDB" id="9805754at2"/>
<dbReference type="GO" id="GO:0055129">
    <property type="term" value="P:L-proline biosynthetic process"/>
    <property type="evidence" value="ECO:0007669"/>
    <property type="project" value="TreeGrafter"/>
</dbReference>
<evidence type="ECO:0000256" key="2">
    <source>
        <dbReference type="PIRSR" id="PIRSR000193-1"/>
    </source>
</evidence>
<dbReference type="EMBL" id="QWGR01000023">
    <property type="protein sequence ID" value="RIJ45563.1"/>
    <property type="molecule type" value="Genomic_DNA"/>
</dbReference>
<evidence type="ECO:0000313" key="5">
    <source>
        <dbReference type="Proteomes" id="UP000265926"/>
    </source>
</evidence>
<sequence length="257" mass="28462">MKQKSIGFIGGGRITRIFLQGLSNKNALSGNVKVFDPNTETVNALCTDFQEIEKAETVADVAAQQLVFIAVHPPVVMETLQAIKEVVNASTVVISLAPKITLEKMAAVLPTQKLVRMIPNATSFINEGYNPVTFAPGFVDQDKKKLLKLLKKLGKTFETEEAKLESYAISSAMLPTYFWFQWQEMEAIAKETGLSEEEARLTVSTTLKKAWKLYYQSGLQANEVMDLIPVKPIGENEPEIKNILNAKLLGLFGKIKP</sequence>
<keyword evidence="5" id="KW-1185">Reference proteome</keyword>
<dbReference type="InterPro" id="IPR000304">
    <property type="entry name" value="Pyrroline-COOH_reductase"/>
</dbReference>
<organism evidence="4 5">
    <name type="scientific">Maribellus luteus</name>
    <dbReference type="NCBI Taxonomy" id="2305463"/>
    <lineage>
        <taxon>Bacteria</taxon>
        <taxon>Pseudomonadati</taxon>
        <taxon>Bacteroidota</taxon>
        <taxon>Bacteroidia</taxon>
        <taxon>Marinilabiliales</taxon>
        <taxon>Prolixibacteraceae</taxon>
        <taxon>Maribellus</taxon>
    </lineage>
</organism>
<dbReference type="PIRSF" id="PIRSF000193">
    <property type="entry name" value="Pyrrol-5-carb_rd"/>
    <property type="match status" value="1"/>
</dbReference>
<evidence type="ECO:0000313" key="4">
    <source>
        <dbReference type="EMBL" id="RIJ45563.1"/>
    </source>
</evidence>
<gene>
    <name evidence="4" type="ORF">D1614_22570</name>
</gene>
<evidence type="ECO:0000256" key="1">
    <source>
        <dbReference type="ARBA" id="ARBA00005525"/>
    </source>
</evidence>
<protein>
    <recommendedName>
        <fullName evidence="3">Pyrroline-5-carboxylate reductase catalytic N-terminal domain-containing protein</fullName>
    </recommendedName>
</protein>
<feature type="binding site" evidence="2">
    <location>
        <begin position="70"/>
        <end position="73"/>
    </location>
    <ligand>
        <name>NADP(+)</name>
        <dbReference type="ChEBI" id="CHEBI:58349"/>
    </ligand>
</feature>
<dbReference type="SUPFAM" id="SSF51735">
    <property type="entry name" value="NAD(P)-binding Rossmann-fold domains"/>
    <property type="match status" value="1"/>
</dbReference>
<dbReference type="AlphaFoldDB" id="A0A399STT8"/>
<dbReference type="RefSeq" id="WP_119440270.1">
    <property type="nucleotide sequence ID" value="NZ_QWGR01000023.1"/>
</dbReference>
<dbReference type="Pfam" id="PF03807">
    <property type="entry name" value="F420_oxidored"/>
    <property type="match status" value="1"/>
</dbReference>
<dbReference type="PANTHER" id="PTHR11645">
    <property type="entry name" value="PYRROLINE-5-CARBOXYLATE REDUCTASE"/>
    <property type="match status" value="1"/>
</dbReference>
<dbReference type="Proteomes" id="UP000265926">
    <property type="component" value="Unassembled WGS sequence"/>
</dbReference>
<dbReference type="Gene3D" id="3.40.50.720">
    <property type="entry name" value="NAD(P)-binding Rossmann-like Domain"/>
    <property type="match status" value="1"/>
</dbReference>
<dbReference type="InterPro" id="IPR028939">
    <property type="entry name" value="P5C_Rdtase_cat_N"/>
</dbReference>